<dbReference type="InterPro" id="IPR002464">
    <property type="entry name" value="DNA/RNA_helicase_DEAH_CS"/>
</dbReference>
<dbReference type="InterPro" id="IPR011545">
    <property type="entry name" value="DEAD/DEAH_box_helicase_dom"/>
</dbReference>
<dbReference type="InterPro" id="IPR001650">
    <property type="entry name" value="Helicase_C-like"/>
</dbReference>
<keyword evidence="9" id="KW-1185">Reference proteome</keyword>
<keyword evidence="5" id="KW-0067">ATP-binding</keyword>
<evidence type="ECO:0000256" key="4">
    <source>
        <dbReference type="ARBA" id="ARBA00022806"/>
    </source>
</evidence>
<proteinExistence type="inferred from homology"/>
<dbReference type="SMART" id="SM00847">
    <property type="entry name" value="HA2"/>
    <property type="match status" value="1"/>
</dbReference>
<reference evidence="8 9" key="1">
    <citation type="submission" date="2023-04" db="EMBL/GenBank/DDBJ databases">
        <title>Colletotrichum tabacum stain YC1 causing leaf anthracnose on Nicotiana tabacum(L.) cv.</title>
        <authorList>
            <person name="Ji Z."/>
            <person name="Wang M."/>
            <person name="Zhang J."/>
            <person name="Wang N."/>
            <person name="Zhou Z."/>
        </authorList>
    </citation>
    <scope>NUCLEOTIDE SEQUENCE [LARGE SCALE GENOMIC DNA]</scope>
    <source>
        <strain evidence="8 9">YC1</strain>
    </source>
</reference>
<sequence>MECIERNKATAVQVQGLEDAPLNPLTGHAWPSVHAHLLQGRRRLPVYKKYQEILDQYHQSQVIVLSSETGSGKSTQVPQLLVYDEQASGLQIACTQPRRLAATGLADRVAQEMGVVLGEEVGYKIRGDYMVDKNSKKTRLTYMTEGVLLHQMIRDKDLLAYACVVIDEAHERTTDIDLLLGLLKKLLIRRTDLKVVIMSATIDAKLFQTYFDNCPLVHITERSHNVEILYLAEPGPSFVVLAASVVAQIHKKDKPGNILVFLPGENDIEQVCSLVRGHIKNMDVFPLYSALPAGYQRLALDSAGPNRKCIVSTNIAETSLTIDNVAFVVDTGLSRQMVHNPRLRLDMLDIRPISQASARQRAGRAGRTMDGVCYRLYSREEFDRMAAFTEPAIRCSSVSSVILKLAAAGYRKAIDFDWLTAPHPESIARAAQDLQDWGLMKDDAALGPSGRLAAMCPLDPVWYRAIKVAEKLGCSLDVADIALLCSSRKPVFMRPAHYRQVADLAKTAFAHPLSDHLTLLNAFNAYIQVCKTRADDPKFDLGNWCSEKGLDLRALEEVRRARGQLGHFLRDVAMIKPTCASITNTTVVRKALAIAFCTHTAINRTGDEYRTIHENAPALLSPLSALVGGNHEWVMYTTFSTAANRQYLQTVTAIDAEWLVEGPFFQADRMPRTRDGTAVRQYNVKISLDAAKIRMEARKEG</sequence>
<comment type="caution">
    <text evidence="8">The sequence shown here is derived from an EMBL/GenBank/DDBJ whole genome shotgun (WGS) entry which is preliminary data.</text>
</comment>
<dbReference type="AlphaFoldDB" id="A0AAV9TJG0"/>
<evidence type="ECO:0000259" key="7">
    <source>
        <dbReference type="PROSITE" id="PS51194"/>
    </source>
</evidence>
<name>A0AAV9TJG0_9PEZI</name>
<comment type="similarity">
    <text evidence="1">Belongs to the DEAD box helicase family. DEAH subfamily.</text>
</comment>
<dbReference type="GO" id="GO:0003723">
    <property type="term" value="F:RNA binding"/>
    <property type="evidence" value="ECO:0007669"/>
    <property type="project" value="TreeGrafter"/>
</dbReference>
<evidence type="ECO:0000256" key="3">
    <source>
        <dbReference type="ARBA" id="ARBA00022801"/>
    </source>
</evidence>
<evidence type="ECO:0000256" key="2">
    <source>
        <dbReference type="ARBA" id="ARBA00022741"/>
    </source>
</evidence>
<feature type="domain" description="Helicase C-terminal" evidence="7">
    <location>
        <begin position="245"/>
        <end position="409"/>
    </location>
</feature>
<gene>
    <name evidence="8" type="ORF">QIS74_03834</name>
</gene>
<dbReference type="CDD" id="cd18791">
    <property type="entry name" value="SF2_C_RHA"/>
    <property type="match status" value="1"/>
</dbReference>
<dbReference type="CDD" id="cd17917">
    <property type="entry name" value="DEXHc_RHA-like"/>
    <property type="match status" value="1"/>
</dbReference>
<feature type="domain" description="Helicase ATP-binding" evidence="6">
    <location>
        <begin position="54"/>
        <end position="220"/>
    </location>
</feature>
<dbReference type="GO" id="GO:0004386">
    <property type="term" value="F:helicase activity"/>
    <property type="evidence" value="ECO:0007669"/>
    <property type="project" value="UniProtKB-KW"/>
</dbReference>
<dbReference type="GO" id="GO:0016787">
    <property type="term" value="F:hydrolase activity"/>
    <property type="evidence" value="ECO:0007669"/>
    <property type="project" value="UniProtKB-KW"/>
</dbReference>
<dbReference type="PANTHER" id="PTHR18934">
    <property type="entry name" value="ATP-DEPENDENT RNA HELICASE"/>
    <property type="match status" value="1"/>
</dbReference>
<dbReference type="PANTHER" id="PTHR18934:SF99">
    <property type="entry name" value="ATP-DEPENDENT RNA HELICASE DHX37-RELATED"/>
    <property type="match status" value="1"/>
</dbReference>
<dbReference type="Proteomes" id="UP001327957">
    <property type="component" value="Unassembled WGS sequence"/>
</dbReference>
<dbReference type="PROSITE" id="PS51192">
    <property type="entry name" value="HELICASE_ATP_BIND_1"/>
    <property type="match status" value="1"/>
</dbReference>
<evidence type="ECO:0000313" key="8">
    <source>
        <dbReference type="EMBL" id="KAK6222989.1"/>
    </source>
</evidence>
<dbReference type="Pfam" id="PF07717">
    <property type="entry name" value="OB_NTP_bind"/>
    <property type="match status" value="1"/>
</dbReference>
<dbReference type="GO" id="GO:1990904">
    <property type="term" value="C:ribonucleoprotein complex"/>
    <property type="evidence" value="ECO:0007669"/>
    <property type="project" value="UniProtKB-ARBA"/>
</dbReference>
<dbReference type="InterPro" id="IPR007502">
    <property type="entry name" value="Helicase-assoc_dom"/>
</dbReference>
<dbReference type="InterPro" id="IPR014001">
    <property type="entry name" value="Helicase_ATP-bd"/>
</dbReference>
<dbReference type="SUPFAM" id="SSF52540">
    <property type="entry name" value="P-loop containing nucleoside triphosphate hydrolases"/>
    <property type="match status" value="1"/>
</dbReference>
<keyword evidence="3" id="KW-0378">Hydrolase</keyword>
<keyword evidence="2" id="KW-0547">Nucleotide-binding</keyword>
<dbReference type="Gene3D" id="1.20.120.1080">
    <property type="match status" value="1"/>
</dbReference>
<dbReference type="EMBL" id="JASAOK010000016">
    <property type="protein sequence ID" value="KAK6222989.1"/>
    <property type="molecule type" value="Genomic_DNA"/>
</dbReference>
<dbReference type="Gene3D" id="3.40.50.300">
    <property type="entry name" value="P-loop containing nucleotide triphosphate hydrolases"/>
    <property type="match status" value="2"/>
</dbReference>
<dbReference type="GO" id="GO:0005524">
    <property type="term" value="F:ATP binding"/>
    <property type="evidence" value="ECO:0007669"/>
    <property type="project" value="UniProtKB-KW"/>
</dbReference>
<dbReference type="InterPro" id="IPR027417">
    <property type="entry name" value="P-loop_NTPase"/>
</dbReference>
<evidence type="ECO:0000256" key="5">
    <source>
        <dbReference type="ARBA" id="ARBA00022840"/>
    </source>
</evidence>
<dbReference type="Pfam" id="PF00271">
    <property type="entry name" value="Helicase_C"/>
    <property type="match status" value="1"/>
</dbReference>
<keyword evidence="4 8" id="KW-0347">Helicase</keyword>
<accession>A0AAV9TJG0</accession>
<evidence type="ECO:0000313" key="9">
    <source>
        <dbReference type="Proteomes" id="UP001327957"/>
    </source>
</evidence>
<protein>
    <submittedName>
        <fullName evidence="8">Pre-mRNA splicing factor ATP-dependent RNA helicase PRP43</fullName>
    </submittedName>
</protein>
<dbReference type="PROSITE" id="PS00690">
    <property type="entry name" value="DEAH_ATP_HELICASE"/>
    <property type="match status" value="1"/>
</dbReference>
<evidence type="ECO:0000256" key="1">
    <source>
        <dbReference type="ARBA" id="ARBA00008792"/>
    </source>
</evidence>
<dbReference type="SMART" id="SM00487">
    <property type="entry name" value="DEXDc"/>
    <property type="match status" value="1"/>
</dbReference>
<organism evidence="8 9">
    <name type="scientific">Colletotrichum tabaci</name>
    <dbReference type="NCBI Taxonomy" id="1209068"/>
    <lineage>
        <taxon>Eukaryota</taxon>
        <taxon>Fungi</taxon>
        <taxon>Dikarya</taxon>
        <taxon>Ascomycota</taxon>
        <taxon>Pezizomycotina</taxon>
        <taxon>Sordariomycetes</taxon>
        <taxon>Hypocreomycetidae</taxon>
        <taxon>Glomerellales</taxon>
        <taxon>Glomerellaceae</taxon>
        <taxon>Colletotrichum</taxon>
        <taxon>Colletotrichum destructivum species complex</taxon>
    </lineage>
</organism>
<evidence type="ECO:0000259" key="6">
    <source>
        <dbReference type="PROSITE" id="PS51192"/>
    </source>
</evidence>
<dbReference type="InterPro" id="IPR011709">
    <property type="entry name" value="DEAD-box_helicase_OB_fold"/>
</dbReference>
<dbReference type="PROSITE" id="PS51194">
    <property type="entry name" value="HELICASE_CTER"/>
    <property type="match status" value="1"/>
</dbReference>
<dbReference type="Pfam" id="PF00270">
    <property type="entry name" value="DEAD"/>
    <property type="match status" value="1"/>
</dbReference>
<dbReference type="SMART" id="SM00490">
    <property type="entry name" value="HELICc"/>
    <property type="match status" value="1"/>
</dbReference>